<dbReference type="InterPro" id="IPR036291">
    <property type="entry name" value="NAD(P)-bd_dom_sf"/>
</dbReference>
<comment type="similarity">
    <text evidence="1">Belongs to the short-chain dehydrogenases/reductases (SDR) family.</text>
</comment>
<dbReference type="Proteomes" id="UP000609879">
    <property type="component" value="Unassembled WGS sequence"/>
</dbReference>
<dbReference type="RefSeq" id="WP_203776118.1">
    <property type="nucleotide sequence ID" value="NZ_BAAABO010000031.1"/>
</dbReference>
<protein>
    <submittedName>
        <fullName evidence="3">3-oxoacyl-ACP reductase</fullName>
    </submittedName>
</protein>
<dbReference type="EMBL" id="BOMI01000175">
    <property type="protein sequence ID" value="GID79664.1"/>
    <property type="molecule type" value="Genomic_DNA"/>
</dbReference>
<evidence type="ECO:0000313" key="3">
    <source>
        <dbReference type="EMBL" id="GID79664.1"/>
    </source>
</evidence>
<keyword evidence="4" id="KW-1185">Reference proteome</keyword>
<dbReference type="SUPFAM" id="SSF51735">
    <property type="entry name" value="NAD(P)-binding Rossmann-fold domains"/>
    <property type="match status" value="1"/>
</dbReference>
<organism evidence="3 4">
    <name type="scientific">Paractinoplanes deccanensis</name>
    <dbReference type="NCBI Taxonomy" id="113561"/>
    <lineage>
        <taxon>Bacteria</taxon>
        <taxon>Bacillati</taxon>
        <taxon>Actinomycetota</taxon>
        <taxon>Actinomycetes</taxon>
        <taxon>Micromonosporales</taxon>
        <taxon>Micromonosporaceae</taxon>
        <taxon>Paractinoplanes</taxon>
    </lineage>
</organism>
<dbReference type="Gene3D" id="3.40.50.720">
    <property type="entry name" value="NAD(P)-binding Rossmann-like Domain"/>
    <property type="match status" value="1"/>
</dbReference>
<name>A0ABQ3YI21_9ACTN</name>
<reference evidence="3 4" key="1">
    <citation type="submission" date="2021-01" db="EMBL/GenBank/DDBJ databases">
        <title>Whole genome shotgun sequence of Actinoplanes deccanensis NBRC 13994.</title>
        <authorList>
            <person name="Komaki H."/>
            <person name="Tamura T."/>
        </authorList>
    </citation>
    <scope>NUCLEOTIDE SEQUENCE [LARGE SCALE GENOMIC DNA]</scope>
    <source>
        <strain evidence="3 4">NBRC 13994</strain>
    </source>
</reference>
<gene>
    <name evidence="3" type="primary">fabG_9</name>
    <name evidence="3" type="ORF">Ade02nite_83050</name>
</gene>
<dbReference type="PANTHER" id="PTHR43639">
    <property type="entry name" value="OXIDOREDUCTASE, SHORT-CHAIN DEHYDROGENASE/REDUCTASE FAMILY (AFU_ORTHOLOGUE AFUA_5G02870)"/>
    <property type="match status" value="1"/>
</dbReference>
<comment type="caution">
    <text evidence="3">The sequence shown here is derived from an EMBL/GenBank/DDBJ whole genome shotgun (WGS) entry which is preliminary data.</text>
</comment>
<evidence type="ECO:0000256" key="2">
    <source>
        <dbReference type="ARBA" id="ARBA00023002"/>
    </source>
</evidence>
<dbReference type="Pfam" id="PF13561">
    <property type="entry name" value="adh_short_C2"/>
    <property type="match status" value="1"/>
</dbReference>
<dbReference type="PANTHER" id="PTHR43639:SF1">
    <property type="entry name" value="SHORT-CHAIN DEHYDROGENASE_REDUCTASE FAMILY PROTEIN"/>
    <property type="match status" value="1"/>
</dbReference>
<dbReference type="PRINTS" id="PR00081">
    <property type="entry name" value="GDHRDH"/>
</dbReference>
<proteinExistence type="inferred from homology"/>
<keyword evidence="2" id="KW-0560">Oxidoreductase</keyword>
<dbReference type="InterPro" id="IPR002347">
    <property type="entry name" value="SDR_fam"/>
</dbReference>
<evidence type="ECO:0000256" key="1">
    <source>
        <dbReference type="ARBA" id="ARBA00006484"/>
    </source>
</evidence>
<evidence type="ECO:0000313" key="4">
    <source>
        <dbReference type="Proteomes" id="UP000609879"/>
    </source>
</evidence>
<sequence>MTAIEDVTFPAHGSTALVTGASRGLGAAIARRLAADGFSVVVNYSSDGVGAAGVVDAIVASGGRAHPYKADVTSADDVERMVAEVGPVRVVVANATGPQPLIPAEETTWDDHLRQLEFFVKSPALLLRAALPGMRQLGGGRIILIGSDSFERALPLASAYNAAKGAQIGLARTWARELGKDGVTVNVVAPGWIPVERHRDADTSSYVAEVPLGRIGTPSDIADVVAFVASDAARFVTGERITVNGGHTID</sequence>
<accession>A0ABQ3YI21</accession>